<accession>A0A818MAW4</accession>
<evidence type="ECO:0000313" key="2">
    <source>
        <dbReference type="EMBL" id="CAF0977577.1"/>
    </source>
</evidence>
<dbReference type="EMBL" id="CAJNOG010000124">
    <property type="protein sequence ID" value="CAF0977577.1"/>
    <property type="molecule type" value="Genomic_DNA"/>
</dbReference>
<organism evidence="3 4">
    <name type="scientific">Adineta steineri</name>
    <dbReference type="NCBI Taxonomy" id="433720"/>
    <lineage>
        <taxon>Eukaryota</taxon>
        <taxon>Metazoa</taxon>
        <taxon>Spiralia</taxon>
        <taxon>Gnathifera</taxon>
        <taxon>Rotifera</taxon>
        <taxon>Eurotatoria</taxon>
        <taxon>Bdelloidea</taxon>
        <taxon>Adinetida</taxon>
        <taxon>Adinetidae</taxon>
        <taxon>Adineta</taxon>
    </lineage>
</organism>
<feature type="compositionally biased region" description="Acidic residues" evidence="1">
    <location>
        <begin position="215"/>
        <end position="237"/>
    </location>
</feature>
<protein>
    <submittedName>
        <fullName evidence="3">Uncharacterized protein</fullName>
    </submittedName>
</protein>
<feature type="region of interest" description="Disordered" evidence="1">
    <location>
        <begin position="190"/>
        <end position="246"/>
    </location>
</feature>
<sequence>MTCSKQNDKISTKSCKYDIECDKNAIIKCEGCEEMFCEDHYSKHENKIAEDIEYLISKQNIFNEQLKLFLSKLSANDILNLIKYIYQFKIKSDFIEKQILSIKNQYETIFNQKKSNHENNQIENENFYNIEDFIQAIKKDLKIIFTKFQQISAFNSKDLLEKQTDNQNLSQKQTSHLQYLVKNSLNHSQSSSNELQKQISSPPVDSNKDQHFSDDSDNEFYSVEEEEDEDNDNDDDDGIKKSSDSIKSPVANSKIRLSNNIVRWLRGPFKLVVNGTMHAVDVCAQGTHISENVLKAVKRGLEKQSNNNNNNNRTYVDINSDWIYEGENTDRGFTSPSIWMKNPLGERVLIKIQEHPLCAANEWIAYVLGDLLNLPVNQVQIGIYKNELVSVHKDVALENEKTLTYMDLPKDIRKLLLSDSRLECMDLFDHIIQNVDRNQRNILITLPKTDEISDDLKKFKIHLIDHSSCFGMGKLNGLSVVACKFHSNHLSVVKFHPTEQAKKFQQYLNKLTTIDKNLIKKTLNRFASITNEQFDNWITEIQDLLSSSQYNRIHNVLYRQRDITRNYTIQLGIFKNSLTHKSNQMDKLNSETDQTVTYF</sequence>
<evidence type="ECO:0000313" key="3">
    <source>
        <dbReference type="EMBL" id="CAF3582738.1"/>
    </source>
</evidence>
<dbReference type="AlphaFoldDB" id="A0A818MAW4"/>
<dbReference type="EMBL" id="CAJOAZ010000224">
    <property type="protein sequence ID" value="CAF3582738.1"/>
    <property type="molecule type" value="Genomic_DNA"/>
</dbReference>
<dbReference type="Proteomes" id="UP000663845">
    <property type="component" value="Unassembled WGS sequence"/>
</dbReference>
<reference evidence="3" key="1">
    <citation type="submission" date="2021-02" db="EMBL/GenBank/DDBJ databases">
        <authorList>
            <person name="Nowell W R."/>
        </authorList>
    </citation>
    <scope>NUCLEOTIDE SEQUENCE</scope>
</reference>
<gene>
    <name evidence="2" type="ORF">JYZ213_LOCUS14742</name>
    <name evidence="3" type="ORF">OXD698_LOCUS5491</name>
</gene>
<dbReference type="Proteomes" id="UP000663844">
    <property type="component" value="Unassembled WGS sequence"/>
</dbReference>
<evidence type="ECO:0000256" key="1">
    <source>
        <dbReference type="SAM" id="MobiDB-lite"/>
    </source>
</evidence>
<name>A0A818MAW4_9BILA</name>
<evidence type="ECO:0000313" key="4">
    <source>
        <dbReference type="Proteomes" id="UP000663844"/>
    </source>
</evidence>
<feature type="compositionally biased region" description="Polar residues" evidence="1">
    <location>
        <begin position="190"/>
        <end position="204"/>
    </location>
</feature>
<proteinExistence type="predicted"/>
<comment type="caution">
    <text evidence="3">The sequence shown here is derived from an EMBL/GenBank/DDBJ whole genome shotgun (WGS) entry which is preliminary data.</text>
</comment>